<protein>
    <submittedName>
        <fullName evidence="2">Retrovirus-related Pol polyprotein from transposon 17.6</fullName>
    </submittedName>
</protein>
<reference evidence="3" key="1">
    <citation type="journal article" date="2019" name="Plant Biotechnol. J.">
        <title>Genome sequencing of the Australian wild diploid species Gossypium australe highlights disease resistance and delayed gland morphogenesis.</title>
        <authorList>
            <person name="Cai Y."/>
            <person name="Cai X."/>
            <person name="Wang Q."/>
            <person name="Wang P."/>
            <person name="Zhang Y."/>
            <person name="Cai C."/>
            <person name="Xu Y."/>
            <person name="Wang K."/>
            <person name="Zhou Z."/>
            <person name="Wang C."/>
            <person name="Geng S."/>
            <person name="Li B."/>
            <person name="Dong Q."/>
            <person name="Hou Y."/>
            <person name="Wang H."/>
            <person name="Ai P."/>
            <person name="Liu Z."/>
            <person name="Yi F."/>
            <person name="Sun M."/>
            <person name="An G."/>
            <person name="Cheng J."/>
            <person name="Zhang Y."/>
            <person name="Shi Q."/>
            <person name="Xie Y."/>
            <person name="Shi X."/>
            <person name="Chang Y."/>
            <person name="Huang F."/>
            <person name="Chen Y."/>
            <person name="Hong S."/>
            <person name="Mi L."/>
            <person name="Sun Q."/>
            <person name="Zhang L."/>
            <person name="Zhou B."/>
            <person name="Peng R."/>
            <person name="Zhang X."/>
            <person name="Liu F."/>
        </authorList>
    </citation>
    <scope>NUCLEOTIDE SEQUENCE [LARGE SCALE GENOMIC DNA]</scope>
    <source>
        <strain evidence="3">cv. PA1801</strain>
    </source>
</reference>
<organism evidence="2 3">
    <name type="scientific">Gossypium australe</name>
    <dbReference type="NCBI Taxonomy" id="47621"/>
    <lineage>
        <taxon>Eukaryota</taxon>
        <taxon>Viridiplantae</taxon>
        <taxon>Streptophyta</taxon>
        <taxon>Embryophyta</taxon>
        <taxon>Tracheophyta</taxon>
        <taxon>Spermatophyta</taxon>
        <taxon>Magnoliopsida</taxon>
        <taxon>eudicotyledons</taxon>
        <taxon>Gunneridae</taxon>
        <taxon>Pentapetalae</taxon>
        <taxon>rosids</taxon>
        <taxon>malvids</taxon>
        <taxon>Malvales</taxon>
        <taxon>Malvaceae</taxon>
        <taxon>Malvoideae</taxon>
        <taxon>Gossypium</taxon>
    </lineage>
</organism>
<dbReference type="AlphaFoldDB" id="A0A5B6UT30"/>
<name>A0A5B6UT30_9ROSI</name>
<dbReference type="OrthoDB" id="1002013at2759"/>
<accession>A0A5B6UT30</accession>
<dbReference type="InterPro" id="IPR041588">
    <property type="entry name" value="Integrase_H2C2"/>
</dbReference>
<proteinExistence type="predicted"/>
<sequence>MYGQHYLAHTHSKFTWDGTVLRRKDKEVVGNNVNLRRDLFHYFHAGSTGGHLGVHATRQRMSSLSY</sequence>
<dbReference type="Proteomes" id="UP000325315">
    <property type="component" value="Unassembled WGS sequence"/>
</dbReference>
<gene>
    <name evidence="2" type="ORF">EPI10_027844</name>
</gene>
<dbReference type="EMBL" id="SMMG02000009">
    <property type="protein sequence ID" value="KAA3461261.1"/>
    <property type="molecule type" value="Genomic_DNA"/>
</dbReference>
<comment type="caution">
    <text evidence="2">The sequence shown here is derived from an EMBL/GenBank/DDBJ whole genome shotgun (WGS) entry which is preliminary data.</text>
</comment>
<dbReference type="Pfam" id="PF17921">
    <property type="entry name" value="Integrase_H2C2"/>
    <property type="match status" value="1"/>
</dbReference>
<feature type="domain" description="Integrase zinc-binding" evidence="1">
    <location>
        <begin position="33"/>
        <end position="63"/>
    </location>
</feature>
<evidence type="ECO:0000259" key="1">
    <source>
        <dbReference type="Pfam" id="PF17921"/>
    </source>
</evidence>
<keyword evidence="3" id="KW-1185">Reference proteome</keyword>
<evidence type="ECO:0000313" key="2">
    <source>
        <dbReference type="EMBL" id="KAA3461261.1"/>
    </source>
</evidence>
<evidence type="ECO:0000313" key="3">
    <source>
        <dbReference type="Proteomes" id="UP000325315"/>
    </source>
</evidence>